<keyword evidence="1" id="KW-0812">Transmembrane</keyword>
<keyword evidence="1" id="KW-1133">Transmembrane helix</keyword>
<evidence type="ECO:0000256" key="1">
    <source>
        <dbReference type="SAM" id="Phobius"/>
    </source>
</evidence>
<dbReference type="RefSeq" id="WP_215581525.1">
    <property type="nucleotide sequence ID" value="NZ_CP073754.1"/>
</dbReference>
<proteinExistence type="predicted"/>
<accession>A0A975MM91</accession>
<evidence type="ECO:0000313" key="3">
    <source>
        <dbReference type="Proteomes" id="UP000676649"/>
    </source>
</evidence>
<dbReference type="Pfam" id="PF24838">
    <property type="entry name" value="8xMP"/>
    <property type="match status" value="1"/>
</dbReference>
<evidence type="ECO:0000313" key="2">
    <source>
        <dbReference type="EMBL" id="QWF70402.1"/>
    </source>
</evidence>
<organism evidence="2 3">
    <name type="scientific">Methylomonas paludis</name>
    <dbReference type="NCBI Taxonomy" id="1173101"/>
    <lineage>
        <taxon>Bacteria</taxon>
        <taxon>Pseudomonadati</taxon>
        <taxon>Pseudomonadota</taxon>
        <taxon>Gammaproteobacteria</taxon>
        <taxon>Methylococcales</taxon>
        <taxon>Methylococcaceae</taxon>
        <taxon>Methylomonas</taxon>
    </lineage>
</organism>
<keyword evidence="3" id="KW-1185">Reference proteome</keyword>
<dbReference type="Proteomes" id="UP000676649">
    <property type="component" value="Chromosome"/>
</dbReference>
<sequence>MSENSEQNSQTDPLSQYLSDFGVSDYDKDKKKLTAALTNALDTRKFEIELYWKRATYFWTFIGVIFGGYALVFTKMESPGREDLLVNNGRKIGKTMFVCWKTKLLVH</sequence>
<dbReference type="InterPro" id="IPR056918">
    <property type="entry name" value="8xMP"/>
</dbReference>
<dbReference type="AlphaFoldDB" id="A0A975MM91"/>
<reference evidence="2" key="1">
    <citation type="submission" date="2021-04" db="EMBL/GenBank/DDBJ databases">
        <title>Draft genome sequence data of methanotrophic Methylovulum sp. strain S1L and Methylomonas sp. strain S2AM isolated from boreal lake water columns.</title>
        <authorList>
            <person name="Rissanen A.J."/>
            <person name="Mangayil R."/>
            <person name="Svenning M.M."/>
            <person name="Khanongnuch R."/>
        </authorList>
    </citation>
    <scope>NUCLEOTIDE SEQUENCE</scope>
    <source>
        <strain evidence="2">S2AM</strain>
    </source>
</reference>
<dbReference type="EMBL" id="CP073754">
    <property type="protein sequence ID" value="QWF70402.1"/>
    <property type="molecule type" value="Genomic_DNA"/>
</dbReference>
<protein>
    <submittedName>
        <fullName evidence="2">Uncharacterized protein</fullName>
    </submittedName>
</protein>
<keyword evidence="1" id="KW-0472">Membrane</keyword>
<feature type="transmembrane region" description="Helical" evidence="1">
    <location>
        <begin position="56"/>
        <end position="74"/>
    </location>
</feature>
<dbReference type="KEGG" id="mpad:KEF85_13820"/>
<gene>
    <name evidence="2" type="ORF">KEF85_13820</name>
</gene>
<name>A0A975MM91_9GAMM</name>